<gene>
    <name evidence="2" type="ORF">KCX82_16225</name>
</gene>
<comment type="caution">
    <text evidence="2">The sequence shown here is derived from an EMBL/GenBank/DDBJ whole genome shotgun (WGS) entry which is preliminary data.</text>
</comment>
<feature type="transmembrane region" description="Helical" evidence="1">
    <location>
        <begin position="45"/>
        <end position="70"/>
    </location>
</feature>
<dbReference type="EMBL" id="JAGSND010000013">
    <property type="protein sequence ID" value="MBR0599434.1"/>
    <property type="molecule type" value="Genomic_DNA"/>
</dbReference>
<dbReference type="AlphaFoldDB" id="A0A8J7W2U4"/>
<organism evidence="2 3">
    <name type="scientific">Sinanaerobacter chloroacetimidivorans</name>
    <dbReference type="NCBI Taxonomy" id="2818044"/>
    <lineage>
        <taxon>Bacteria</taxon>
        <taxon>Bacillati</taxon>
        <taxon>Bacillota</taxon>
        <taxon>Clostridia</taxon>
        <taxon>Peptostreptococcales</taxon>
        <taxon>Anaerovoracaceae</taxon>
        <taxon>Sinanaerobacter</taxon>
    </lineage>
</organism>
<evidence type="ECO:0000313" key="3">
    <source>
        <dbReference type="Proteomes" id="UP000675664"/>
    </source>
</evidence>
<keyword evidence="1" id="KW-0472">Membrane</keyword>
<dbReference type="Proteomes" id="UP000675664">
    <property type="component" value="Unassembled WGS sequence"/>
</dbReference>
<evidence type="ECO:0000256" key="1">
    <source>
        <dbReference type="SAM" id="Phobius"/>
    </source>
</evidence>
<name>A0A8J7W2U4_9FIRM</name>
<keyword evidence="3" id="KW-1185">Reference proteome</keyword>
<protein>
    <submittedName>
        <fullName evidence="2">DUF4179 domain-containing protein</fullName>
    </submittedName>
</protein>
<dbReference type="RefSeq" id="WP_227019570.1">
    <property type="nucleotide sequence ID" value="NZ_JAGSND010000013.1"/>
</dbReference>
<accession>A0A8J7W2U4</accession>
<proteinExistence type="predicted"/>
<keyword evidence="1" id="KW-0812">Transmembrane</keyword>
<evidence type="ECO:0000313" key="2">
    <source>
        <dbReference type="EMBL" id="MBR0599434.1"/>
    </source>
</evidence>
<reference evidence="2" key="1">
    <citation type="submission" date="2021-04" db="EMBL/GenBank/DDBJ databases">
        <title>Sinoanaerobacter chloroacetimidivorans sp. nov., an obligate anaerobic bacterium isolated from anaerobic sludge.</title>
        <authorList>
            <person name="Bao Y."/>
        </authorList>
    </citation>
    <scope>NUCLEOTIDE SEQUENCE</scope>
    <source>
        <strain evidence="2">BAD-6</strain>
    </source>
</reference>
<sequence length="382" mass="42869">MSDIKSYIDNQLSDITVSSELAMAVLNQTIYKKENKRHHFSARRLAFSAAVICLIFVCSFTSFAATIPVFNDLLYTVTPELAERLYPIKKSAEDNGILIEVLYAFNDSHNAVVYFTVQDTTDQNRVDEKLDLCDTCSIDGPGAFNIEFLSYDKQTSTALFVMRGSGGEELSNRMTAFTIDMLMSNKTIYDWFDTEIDLASLADSNATALPISEFRYTGGSVLTDNGLSVLEPDAMNVPLGDGIDFVTISNIGFVDGKLHIQTRWETSFDNHGDLWITDKKGVVNGKANAIHYSNYSFTTAEDSENCSNNRFAKHIEYVFDASSLEELADYHLWAYLVKDGIFTKGKWKVNFRLSDTDHILTPTEIDDISKISVNDTLIYQLK</sequence>
<reference evidence="2" key="2">
    <citation type="submission" date="2021-04" db="EMBL/GenBank/DDBJ databases">
        <authorList>
            <person name="Liu J."/>
        </authorList>
    </citation>
    <scope>NUCLEOTIDE SEQUENCE</scope>
    <source>
        <strain evidence="2">BAD-6</strain>
    </source>
</reference>
<keyword evidence="1" id="KW-1133">Transmembrane helix</keyword>